<evidence type="ECO:0000313" key="8">
    <source>
        <dbReference type="Proteomes" id="UP000238327"/>
    </source>
</evidence>
<evidence type="ECO:0000256" key="5">
    <source>
        <dbReference type="ARBA" id="ARBA00023002"/>
    </source>
</evidence>
<evidence type="ECO:0000256" key="6">
    <source>
        <dbReference type="RuleBase" id="RU003862"/>
    </source>
</evidence>
<gene>
    <name evidence="7" type="ORF">C7A17_09975</name>
</gene>
<keyword evidence="3 6" id="KW-0285">Flavoprotein</keyword>
<dbReference type="Proteomes" id="UP000238327">
    <property type="component" value="Chromosome"/>
</dbReference>
<dbReference type="AlphaFoldDB" id="A0A2R3QMT9"/>
<dbReference type="EMBL" id="CP027657">
    <property type="protein sequence ID" value="AVO53080.1"/>
    <property type="molecule type" value="Genomic_DNA"/>
</dbReference>
<comment type="pathway">
    <text evidence="2 6">One-carbon metabolism; tetrahydrofolate interconversion.</text>
</comment>
<dbReference type="STRING" id="1001585.MDS_0096"/>
<dbReference type="GO" id="GO:0004489">
    <property type="term" value="F:methylenetetrahydrofolate reductase [NAD(P)H] activity"/>
    <property type="evidence" value="ECO:0007669"/>
    <property type="project" value="InterPro"/>
</dbReference>
<protein>
    <recommendedName>
        <fullName evidence="6">Methylenetetrahydrofolate reductase</fullName>
    </recommendedName>
</protein>
<name>A0A2R3QMT9_ECTME</name>
<accession>A0A2R3QMT9</accession>
<evidence type="ECO:0000313" key="7">
    <source>
        <dbReference type="EMBL" id="AVO53080.1"/>
    </source>
</evidence>
<comment type="similarity">
    <text evidence="6">Belongs to the methylenetetrahydrofolate reductase family.</text>
</comment>
<dbReference type="InterPro" id="IPR003171">
    <property type="entry name" value="Mehydrof_redctse-like"/>
</dbReference>
<dbReference type="Pfam" id="PF02219">
    <property type="entry name" value="MTHFR"/>
    <property type="match status" value="1"/>
</dbReference>
<organism evidence="7 8">
    <name type="scientific">Ectopseudomonas mendocina</name>
    <name type="common">Pseudomonas mendocina</name>
    <dbReference type="NCBI Taxonomy" id="300"/>
    <lineage>
        <taxon>Bacteria</taxon>
        <taxon>Pseudomonadati</taxon>
        <taxon>Pseudomonadota</taxon>
        <taxon>Gammaproteobacteria</taxon>
        <taxon>Pseudomonadales</taxon>
        <taxon>Pseudomonadaceae</taxon>
        <taxon>Ectopseudomonas</taxon>
    </lineage>
</organism>
<dbReference type="RefSeq" id="WP_106737887.1">
    <property type="nucleotide sequence ID" value="NZ_CP027657.1"/>
</dbReference>
<evidence type="ECO:0000256" key="1">
    <source>
        <dbReference type="ARBA" id="ARBA00001974"/>
    </source>
</evidence>
<dbReference type="OrthoDB" id="9812555at2"/>
<comment type="cofactor">
    <cofactor evidence="1 6">
        <name>FAD</name>
        <dbReference type="ChEBI" id="CHEBI:57692"/>
    </cofactor>
</comment>
<dbReference type="InterPro" id="IPR029041">
    <property type="entry name" value="FAD-linked_oxidoreductase-like"/>
</dbReference>
<evidence type="ECO:0000256" key="4">
    <source>
        <dbReference type="ARBA" id="ARBA00022827"/>
    </source>
</evidence>
<dbReference type="UniPathway" id="UPA00193"/>
<keyword evidence="5 6" id="KW-0560">Oxidoreductase</keyword>
<dbReference type="Gene3D" id="3.20.20.220">
    <property type="match status" value="1"/>
</dbReference>
<sequence>MSNPCSSSTDFIPYTLEVTGKGIREVEQARAAIPAGTPINIAFLGNEDHAQRIHAAKVIRACCAEPVPIISSRRLRSEEDRDELIGALVEQAAPRRFMFVGGDPAIPAGPYHDSLALLASGVLERHGIDQVVITGYPEGHPKIDSGELMRALKWKLDFLREAGCAVEITTQFGFDAEAVVRWIAQLRQQGIETPIRIGVPGPADVGKLLRFARQFGVATSASILRLYGLSMTNLMQRVGAERYWDQLQAGLGGRRLGSIGWHLYPFGGIEDGVTWINARLSAAASLQVSSR</sequence>
<dbReference type="SUPFAM" id="SSF51730">
    <property type="entry name" value="FAD-linked oxidoreductase"/>
    <property type="match status" value="1"/>
</dbReference>
<evidence type="ECO:0000256" key="2">
    <source>
        <dbReference type="ARBA" id="ARBA00004777"/>
    </source>
</evidence>
<reference evidence="7 8" key="1">
    <citation type="submission" date="2018-03" db="EMBL/GenBank/DDBJ databases">
        <title>Complete genome sequence and methylome analysis of Pseudomonas mendocina NEB 698.</title>
        <authorList>
            <person name="Morgan R.D."/>
        </authorList>
    </citation>
    <scope>NUCLEOTIDE SEQUENCE [LARGE SCALE GENOMIC DNA]</scope>
    <source>
        <strain evidence="7 8">NEB698</strain>
    </source>
</reference>
<dbReference type="GO" id="GO:0035999">
    <property type="term" value="P:tetrahydrofolate interconversion"/>
    <property type="evidence" value="ECO:0007669"/>
    <property type="project" value="UniProtKB-UniPathway"/>
</dbReference>
<keyword evidence="4 6" id="KW-0274">FAD</keyword>
<evidence type="ECO:0000256" key="3">
    <source>
        <dbReference type="ARBA" id="ARBA00022630"/>
    </source>
</evidence>
<dbReference type="GO" id="GO:0006555">
    <property type="term" value="P:methionine metabolic process"/>
    <property type="evidence" value="ECO:0007669"/>
    <property type="project" value="InterPro"/>
</dbReference>
<proteinExistence type="inferred from homology"/>